<comment type="caution">
    <text evidence="5">Lacks conserved residue(s) required for the propagation of feature annotation.</text>
</comment>
<comment type="domain">
    <text evidence="5">Dimerizes via the C-terminus; dimerization is required for tetramer formation. Binds protein substrate via an exposed loop in the N-terminus.</text>
</comment>
<gene>
    <name evidence="5" type="primary">gtf3</name>
    <name evidence="8" type="ORF">FC81_GL001604</name>
</gene>
<proteinExistence type="inferred from homology"/>
<reference evidence="8 9" key="1">
    <citation type="journal article" date="2015" name="Genome Announc.">
        <title>Expanding the biotechnology potential of lactobacilli through comparative genomics of 213 strains and associated genera.</title>
        <authorList>
            <person name="Sun Z."/>
            <person name="Harris H.M."/>
            <person name="McCann A."/>
            <person name="Guo C."/>
            <person name="Argimon S."/>
            <person name="Zhang W."/>
            <person name="Yang X."/>
            <person name="Jeffery I.B."/>
            <person name="Cooney J.C."/>
            <person name="Kagawa T.F."/>
            <person name="Liu W."/>
            <person name="Song Y."/>
            <person name="Salvetti E."/>
            <person name="Wrobel A."/>
            <person name="Rasinkangas P."/>
            <person name="Parkhill J."/>
            <person name="Rea M.C."/>
            <person name="O'Sullivan O."/>
            <person name="Ritari J."/>
            <person name="Douillard F.P."/>
            <person name="Paul Ross R."/>
            <person name="Yang R."/>
            <person name="Briner A.E."/>
            <person name="Felis G.E."/>
            <person name="de Vos W.M."/>
            <person name="Barrangou R."/>
            <person name="Klaenhammer T.R."/>
            <person name="Caufield P.W."/>
            <person name="Cui Y."/>
            <person name="Zhang H."/>
            <person name="O'Toole P.W."/>
        </authorList>
    </citation>
    <scope>NUCLEOTIDE SEQUENCE [LARGE SCALE GENOMIC DNA]</scope>
    <source>
        <strain evidence="8 9">DSM 19910</strain>
    </source>
</reference>
<feature type="domain" description="Glucosyltransferase 3-like N-terminal" evidence="6">
    <location>
        <begin position="2"/>
        <end position="137"/>
    </location>
</feature>
<dbReference type="GO" id="GO:0000166">
    <property type="term" value="F:nucleotide binding"/>
    <property type="evidence" value="ECO:0007669"/>
    <property type="project" value="UniProtKB-KW"/>
</dbReference>
<keyword evidence="9" id="KW-1185">Reference proteome</keyword>
<dbReference type="AlphaFoldDB" id="A0A0R1M8F6"/>
<dbReference type="SUPFAM" id="SSF53756">
    <property type="entry name" value="UDP-Glycosyltransferase/glycogen phosphorylase"/>
    <property type="match status" value="1"/>
</dbReference>
<dbReference type="InterPro" id="IPR058591">
    <property type="entry name" value="Gtf3_N"/>
</dbReference>
<dbReference type="STRING" id="1423731.FC81_GL001604"/>
<keyword evidence="4 5" id="KW-0547">Nucleotide-binding</keyword>
<evidence type="ECO:0000259" key="7">
    <source>
        <dbReference type="Pfam" id="PF26337"/>
    </source>
</evidence>
<dbReference type="UniPathway" id="UPA00378"/>
<keyword evidence="3 5" id="KW-0808">Transferase</keyword>
<feature type="domain" description="Glucosyltransferase 3-like C-terminal" evidence="7">
    <location>
        <begin position="155"/>
        <end position="307"/>
    </location>
</feature>
<feature type="binding site" evidence="5">
    <location>
        <position position="163"/>
    </location>
    <ligand>
        <name>UDP</name>
        <dbReference type="ChEBI" id="CHEBI:58223"/>
    </ligand>
</feature>
<evidence type="ECO:0000313" key="8">
    <source>
        <dbReference type="EMBL" id="KRL01002.1"/>
    </source>
</evidence>
<feature type="binding site" evidence="5">
    <location>
        <begin position="229"/>
        <end position="234"/>
    </location>
    <ligand>
        <name>UDP</name>
        <dbReference type="ChEBI" id="CHEBI:58223"/>
    </ligand>
</feature>
<dbReference type="Pfam" id="PF26334">
    <property type="entry name" value="Gtf3_N"/>
    <property type="match status" value="1"/>
</dbReference>
<dbReference type="PIRSF" id="PIRSF007023">
    <property type="entry name" value="UDP-Galf_transf"/>
    <property type="match status" value="1"/>
</dbReference>
<name>A0A0R1M8F6_9LACO</name>
<dbReference type="Proteomes" id="UP000051621">
    <property type="component" value="Unassembled WGS sequence"/>
</dbReference>
<comment type="caution">
    <text evidence="8">The sequence shown here is derived from an EMBL/GenBank/DDBJ whole genome shotgun (WGS) entry which is preliminary data.</text>
</comment>
<keyword evidence="2 5" id="KW-0328">Glycosyltransferase</keyword>
<sequence>MMAQNTTAKIAAELGFNEIGIYFYDVKTDSEDELSRRMDGILSGIANGDIVFFQVPTWNGITYDKAFIKKLKAYRDVKVAFFINDVPPLMFESNRYLLSKVINLYNHADLIIVPSYKMAIFLKNMGMTVKKVIIQNIWDYPTEAYLEEPVLKKYINFIGSPQKFDFVKRWNYDIALRLFAEKSDELSGNIIFEGWQYTTNLISKLSQGGWGLVWSEENYTKTYMEMCTSYKLSTYLAAGIPVIVPKGISNEQLIKENNLGIIVDSLDEMIKKTEKISIDNYHQMAVNVHRFSFLLKNGYFTKKTLLDSVHALLREKTDEKTNF</sequence>
<organism evidence="8 9">
    <name type="scientific">Liquorilactobacillus capillatus DSM 19910</name>
    <dbReference type="NCBI Taxonomy" id="1423731"/>
    <lineage>
        <taxon>Bacteria</taxon>
        <taxon>Bacillati</taxon>
        <taxon>Bacillota</taxon>
        <taxon>Bacilli</taxon>
        <taxon>Lactobacillales</taxon>
        <taxon>Lactobacillaceae</taxon>
        <taxon>Liquorilactobacillus</taxon>
    </lineage>
</organism>
<evidence type="ECO:0000256" key="5">
    <source>
        <dbReference type="HAMAP-Rule" id="MF_00841"/>
    </source>
</evidence>
<dbReference type="HAMAP" id="MF_00841">
    <property type="entry name" value="Gtf3"/>
    <property type="match status" value="1"/>
</dbReference>
<comment type="subunit">
    <text evidence="5">Homotetramer; a dimer of dimers.</text>
</comment>
<comment type="similarity">
    <text evidence="5">Belongs to the Gtf3 glucosyltransferase family.</text>
</comment>
<dbReference type="GO" id="GO:0035251">
    <property type="term" value="F:UDP-glucosyltransferase activity"/>
    <property type="evidence" value="ECO:0007669"/>
    <property type="project" value="InterPro"/>
</dbReference>
<evidence type="ECO:0000256" key="4">
    <source>
        <dbReference type="ARBA" id="ARBA00022741"/>
    </source>
</evidence>
<dbReference type="Gene3D" id="3.40.50.2000">
    <property type="entry name" value="Glycogen Phosphorylase B"/>
    <property type="match status" value="2"/>
</dbReference>
<evidence type="ECO:0000256" key="3">
    <source>
        <dbReference type="ARBA" id="ARBA00022679"/>
    </source>
</evidence>
<dbReference type="PATRIC" id="fig|1423731.3.peg.1645"/>
<accession>A0A0R1M8F6</accession>
<comment type="function">
    <text evidence="5">Required for polymorphic O-glycosylation of the serine-rich repeat protein in this bacteria. Catalyzes the second step in glycosylation by transferring a sugar from a UDP-activated sugar to the terminal GlcNAc moiety of the 3-O-(N-acetyl-alpha-D-glucosaminyl)-L-seryl-[protein] resulting from the first glycosylation step.</text>
</comment>
<dbReference type="InterPro" id="IPR043676">
    <property type="entry name" value="Gtf3"/>
</dbReference>
<dbReference type="EC" id="2.4.1.-" evidence="5"/>
<dbReference type="Pfam" id="PF26337">
    <property type="entry name" value="Gtf3_C"/>
    <property type="match status" value="1"/>
</dbReference>
<evidence type="ECO:0000259" key="6">
    <source>
        <dbReference type="Pfam" id="PF26334"/>
    </source>
</evidence>
<evidence type="ECO:0000256" key="2">
    <source>
        <dbReference type="ARBA" id="ARBA00022676"/>
    </source>
</evidence>
<dbReference type="InterPro" id="IPR058592">
    <property type="entry name" value="Gtf3_C"/>
</dbReference>
<evidence type="ECO:0000313" key="9">
    <source>
        <dbReference type="Proteomes" id="UP000051621"/>
    </source>
</evidence>
<dbReference type="EMBL" id="AZEF01000030">
    <property type="protein sequence ID" value="KRL01002.1"/>
    <property type="molecule type" value="Genomic_DNA"/>
</dbReference>
<comment type="pathway">
    <text evidence="1 5">Protein modification; protein glycosylation.</text>
</comment>
<evidence type="ECO:0000256" key="1">
    <source>
        <dbReference type="ARBA" id="ARBA00004922"/>
    </source>
</evidence>
<protein>
    <recommendedName>
        <fullName evidence="5">Glucosyltransferase 3</fullName>
        <ecNumber evidence="5">2.4.1.-</ecNumber>
    </recommendedName>
</protein>